<keyword evidence="2" id="KW-1185">Reference proteome</keyword>
<sequence length="259" mass="28515">MALTRVWRAGVVGDLPVFHATNTGATTSPNIPDYPAKKSRRQSGSQGPYEEAKYCNQGAELCWRQHVSICLTEPGQVCLVQALLGFALAEHLLGINDDIDELQERPSRPIRRLHGCLKSRESRVIEELNEANGSKTIEAVRKTDTTTYLNGGQAHHQALPQQGIGQSNSLRYRKLTILSRKPHKWKALYRGQLVVARGGGTNNPWLVCGPNSPLPMHTEIIRALESSDSWSWKALRALKQLGYSNPAQLGACFSPESGG</sequence>
<proteinExistence type="predicted"/>
<evidence type="ECO:0000313" key="2">
    <source>
        <dbReference type="Proteomes" id="UP000830768"/>
    </source>
</evidence>
<dbReference type="EMBL" id="CP090033">
    <property type="protein sequence ID" value="UPK93378.1"/>
    <property type="molecule type" value="Genomic_DNA"/>
</dbReference>
<gene>
    <name evidence="1" type="ORF">LCI18_004313</name>
</gene>
<organism evidence="1 2">
    <name type="scientific">Fusarium solani subsp. cucurbitae</name>
    <name type="common">Neocosmosporum cucurbitae</name>
    <dbReference type="NCBI Taxonomy" id="2747967"/>
    <lineage>
        <taxon>Eukaryota</taxon>
        <taxon>Fungi</taxon>
        <taxon>Dikarya</taxon>
        <taxon>Ascomycota</taxon>
        <taxon>Pezizomycotina</taxon>
        <taxon>Sordariomycetes</taxon>
        <taxon>Hypocreomycetidae</taxon>
        <taxon>Hypocreales</taxon>
        <taxon>Nectriaceae</taxon>
        <taxon>Fusarium</taxon>
        <taxon>Fusarium solani species complex</taxon>
    </lineage>
</organism>
<dbReference type="Proteomes" id="UP000830768">
    <property type="component" value="Chromosome 4"/>
</dbReference>
<name>A0ACD3YZU0_FUSSC</name>
<evidence type="ECO:0000313" key="1">
    <source>
        <dbReference type="EMBL" id="UPK93378.1"/>
    </source>
</evidence>
<reference evidence="1" key="1">
    <citation type="submission" date="2021-11" db="EMBL/GenBank/DDBJ databases">
        <title>Fusarium solani-melongenae Genome sequencing and assembly.</title>
        <authorList>
            <person name="Xie S."/>
            <person name="Huang L."/>
            <person name="Zhang X."/>
        </authorList>
    </citation>
    <scope>NUCLEOTIDE SEQUENCE</scope>
    <source>
        <strain evidence="1">CRI 24-3</strain>
    </source>
</reference>
<protein>
    <submittedName>
        <fullName evidence="1">Uncharacterized protein</fullName>
    </submittedName>
</protein>
<accession>A0ACD3YZU0</accession>